<evidence type="ECO:0000256" key="1">
    <source>
        <dbReference type="ARBA" id="ARBA00022679"/>
    </source>
</evidence>
<reference evidence="7" key="1">
    <citation type="journal article" date="2020" name="mSystems">
        <title>Genome- and Community-Level Interaction Insights into Carbon Utilization and Element Cycling Functions of Hydrothermarchaeota in Hydrothermal Sediment.</title>
        <authorList>
            <person name="Zhou Z."/>
            <person name="Liu Y."/>
            <person name="Xu W."/>
            <person name="Pan J."/>
            <person name="Luo Z.H."/>
            <person name="Li M."/>
        </authorList>
    </citation>
    <scope>NUCLEOTIDE SEQUENCE [LARGE SCALE GENOMIC DNA]</scope>
    <source>
        <strain evidence="7">HyVt-533</strain>
    </source>
</reference>
<feature type="compositionally biased region" description="Low complexity" evidence="5">
    <location>
        <begin position="330"/>
        <end position="340"/>
    </location>
</feature>
<keyword evidence="1" id="KW-0808">Transferase</keyword>
<dbReference type="GO" id="GO:0051731">
    <property type="term" value="F:polynucleotide 5'-hydroxyl-kinase activity"/>
    <property type="evidence" value="ECO:0007669"/>
    <property type="project" value="InterPro"/>
</dbReference>
<feature type="domain" description="Clp1 P-loop" evidence="6">
    <location>
        <begin position="27"/>
        <end position="201"/>
    </location>
</feature>
<evidence type="ECO:0000256" key="4">
    <source>
        <dbReference type="ARBA" id="ARBA00022840"/>
    </source>
</evidence>
<organism evidence="7">
    <name type="scientific">Thermodesulfatator atlanticus</name>
    <dbReference type="NCBI Taxonomy" id="501497"/>
    <lineage>
        <taxon>Bacteria</taxon>
        <taxon>Pseudomonadati</taxon>
        <taxon>Thermodesulfobacteriota</taxon>
        <taxon>Thermodesulfobacteria</taxon>
        <taxon>Thermodesulfobacteriales</taxon>
        <taxon>Thermodesulfatatoraceae</taxon>
        <taxon>Thermodesulfatator</taxon>
    </lineage>
</organism>
<evidence type="ECO:0000256" key="5">
    <source>
        <dbReference type="SAM" id="MobiDB-lite"/>
    </source>
</evidence>
<dbReference type="PANTHER" id="PTHR12755:SF3">
    <property type="entry name" value="POLYNUCLEOTIDE 5'-HYDROXYL-KINASE NOL9"/>
    <property type="match status" value="1"/>
</dbReference>
<keyword evidence="3" id="KW-0418">Kinase</keyword>
<dbReference type="SUPFAM" id="SSF52540">
    <property type="entry name" value="P-loop containing nucleoside triphosphate hydrolases"/>
    <property type="match status" value="1"/>
</dbReference>
<sequence length="356" mass="39242">MEKVPDSWQKAQEVIWQTRPKRVLVLGGVDTGKSSFCFFVAERLLARGVPTALLDADIGQKDVGPPTTIGLRVLEPEDLSRSRPLPAEELYFVGSTTPVGHLLPLVVGTKLLAEKSRAPITLINTTGLIRGPGVALKTFQIESLAPDLIVAFEREKELSPILDGFRHLPVLRLPVPLEVQRKDFQERRKRRETAYRRYFEGGTILEFPLKTLIIQRPRKLVPHLLCGVSDGKRHLGLALLEQVTAEGLLLFTPVPREEIKILICGSMLVRLPGVELKKLTAGRPPSPSRKRHTLPAPPPGPGRKGLPKPKPARPRRGWRRNRAGVTGRSAPQKGAQNPAPAAGPPPGSRARRPPDR</sequence>
<evidence type="ECO:0000259" key="6">
    <source>
        <dbReference type="Pfam" id="PF16575"/>
    </source>
</evidence>
<proteinExistence type="predicted"/>
<dbReference type="InterPro" id="IPR032319">
    <property type="entry name" value="CLP1_P"/>
</dbReference>
<feature type="compositionally biased region" description="Basic residues" evidence="5">
    <location>
        <begin position="305"/>
        <end position="322"/>
    </location>
</feature>
<dbReference type="AlphaFoldDB" id="A0A7V5P0I6"/>
<dbReference type="PANTHER" id="PTHR12755">
    <property type="entry name" value="CLEAVAGE/POLYADENYLATION FACTOR IA SUBUNIT CLP1P"/>
    <property type="match status" value="1"/>
</dbReference>
<gene>
    <name evidence="7" type="ORF">ENJ96_06155</name>
</gene>
<protein>
    <recommendedName>
        <fullName evidence="6">Clp1 P-loop domain-containing protein</fullName>
    </recommendedName>
</protein>
<evidence type="ECO:0000256" key="3">
    <source>
        <dbReference type="ARBA" id="ARBA00022777"/>
    </source>
</evidence>
<dbReference type="Proteomes" id="UP000886101">
    <property type="component" value="Unassembled WGS sequence"/>
</dbReference>
<comment type="caution">
    <text evidence="7">The sequence shown here is derived from an EMBL/GenBank/DDBJ whole genome shotgun (WGS) entry which is preliminary data.</text>
</comment>
<dbReference type="InterPro" id="IPR045116">
    <property type="entry name" value="Clp1/Grc3"/>
</dbReference>
<dbReference type="EMBL" id="DROK01000174">
    <property type="protein sequence ID" value="HHI97417.1"/>
    <property type="molecule type" value="Genomic_DNA"/>
</dbReference>
<evidence type="ECO:0000313" key="7">
    <source>
        <dbReference type="EMBL" id="HHI97417.1"/>
    </source>
</evidence>
<dbReference type="Gene3D" id="3.40.50.300">
    <property type="entry name" value="P-loop containing nucleotide triphosphate hydrolases"/>
    <property type="match status" value="1"/>
</dbReference>
<feature type="region of interest" description="Disordered" evidence="5">
    <location>
        <begin position="279"/>
        <end position="356"/>
    </location>
</feature>
<accession>A0A7V5P0I6</accession>
<dbReference type="GO" id="GO:0006396">
    <property type="term" value="P:RNA processing"/>
    <property type="evidence" value="ECO:0007669"/>
    <property type="project" value="InterPro"/>
</dbReference>
<dbReference type="Pfam" id="PF16575">
    <property type="entry name" value="CLP1_P"/>
    <property type="match status" value="1"/>
</dbReference>
<dbReference type="InterPro" id="IPR027417">
    <property type="entry name" value="P-loop_NTPase"/>
</dbReference>
<dbReference type="GO" id="GO:0005524">
    <property type="term" value="F:ATP binding"/>
    <property type="evidence" value="ECO:0007669"/>
    <property type="project" value="UniProtKB-KW"/>
</dbReference>
<keyword evidence="2" id="KW-0547">Nucleotide-binding</keyword>
<keyword evidence="4" id="KW-0067">ATP-binding</keyword>
<name>A0A7V5P0I6_9BACT</name>
<evidence type="ECO:0000256" key="2">
    <source>
        <dbReference type="ARBA" id="ARBA00022741"/>
    </source>
</evidence>